<name>A0A103XKG0_CYNCS</name>
<feature type="transmembrane region" description="Helical" evidence="7">
    <location>
        <begin position="274"/>
        <end position="294"/>
    </location>
</feature>
<feature type="transmembrane region" description="Helical" evidence="7">
    <location>
        <begin position="249"/>
        <end position="268"/>
    </location>
</feature>
<dbReference type="GO" id="GO:0008195">
    <property type="term" value="F:phosphatidate phosphatase activity"/>
    <property type="evidence" value="ECO:0007669"/>
    <property type="project" value="TreeGrafter"/>
</dbReference>
<evidence type="ECO:0000256" key="3">
    <source>
        <dbReference type="ARBA" id="ARBA00022692"/>
    </source>
</evidence>
<dbReference type="GO" id="GO:0046839">
    <property type="term" value="P:phospholipid dephosphorylation"/>
    <property type="evidence" value="ECO:0007669"/>
    <property type="project" value="TreeGrafter"/>
</dbReference>
<dbReference type="InterPro" id="IPR043216">
    <property type="entry name" value="PAP-like"/>
</dbReference>
<organism evidence="9 10">
    <name type="scientific">Cynara cardunculus var. scolymus</name>
    <name type="common">Globe artichoke</name>
    <name type="synonym">Cynara scolymus</name>
    <dbReference type="NCBI Taxonomy" id="59895"/>
    <lineage>
        <taxon>Eukaryota</taxon>
        <taxon>Viridiplantae</taxon>
        <taxon>Streptophyta</taxon>
        <taxon>Embryophyta</taxon>
        <taxon>Tracheophyta</taxon>
        <taxon>Spermatophyta</taxon>
        <taxon>Magnoliopsida</taxon>
        <taxon>eudicotyledons</taxon>
        <taxon>Gunneridae</taxon>
        <taxon>Pentapetalae</taxon>
        <taxon>asterids</taxon>
        <taxon>campanulids</taxon>
        <taxon>Asterales</taxon>
        <taxon>Asteraceae</taxon>
        <taxon>Carduoideae</taxon>
        <taxon>Cardueae</taxon>
        <taxon>Carduinae</taxon>
        <taxon>Cynara</taxon>
    </lineage>
</organism>
<dbReference type="Gramene" id="KVH92431">
    <property type="protein sequence ID" value="KVH92431"/>
    <property type="gene ID" value="Ccrd_005540"/>
</dbReference>
<keyword evidence="10" id="KW-1185">Reference proteome</keyword>
<proteinExistence type="inferred from homology"/>
<evidence type="ECO:0000256" key="2">
    <source>
        <dbReference type="ARBA" id="ARBA00008816"/>
    </source>
</evidence>
<evidence type="ECO:0000259" key="8">
    <source>
        <dbReference type="SMART" id="SM00014"/>
    </source>
</evidence>
<evidence type="ECO:0000256" key="1">
    <source>
        <dbReference type="ARBA" id="ARBA00004141"/>
    </source>
</evidence>
<comment type="caution">
    <text evidence="9">The sequence shown here is derived from an EMBL/GenBank/DDBJ whole genome shotgun (WGS) entry which is preliminary data.</text>
</comment>
<reference evidence="9 10" key="1">
    <citation type="journal article" date="2016" name="Sci. Rep.">
        <title>The genome sequence of the outbreeding globe artichoke constructed de novo incorporating a phase-aware low-pass sequencing strategy of F1 progeny.</title>
        <authorList>
            <person name="Scaglione D."/>
            <person name="Reyes-Chin-Wo S."/>
            <person name="Acquadro A."/>
            <person name="Froenicke L."/>
            <person name="Portis E."/>
            <person name="Beitel C."/>
            <person name="Tirone M."/>
            <person name="Mauro R."/>
            <person name="Lo Monaco A."/>
            <person name="Mauromicale G."/>
            <person name="Faccioli P."/>
            <person name="Cattivelli L."/>
            <person name="Rieseberg L."/>
            <person name="Michelmore R."/>
            <person name="Lanteri S."/>
        </authorList>
    </citation>
    <scope>NUCLEOTIDE SEQUENCE [LARGE SCALE GENOMIC DNA]</scope>
    <source>
        <strain evidence="9">2C</strain>
    </source>
</reference>
<gene>
    <name evidence="9" type="ORF">Ccrd_005540</name>
</gene>
<dbReference type="GO" id="GO:0016020">
    <property type="term" value="C:membrane"/>
    <property type="evidence" value="ECO:0007669"/>
    <property type="project" value="UniProtKB-SubCell"/>
</dbReference>
<comment type="similarity">
    <text evidence="2">Belongs to the PA-phosphatase related phosphoesterase family.</text>
</comment>
<evidence type="ECO:0000256" key="6">
    <source>
        <dbReference type="ARBA" id="ARBA00023136"/>
    </source>
</evidence>
<evidence type="ECO:0000256" key="5">
    <source>
        <dbReference type="ARBA" id="ARBA00022989"/>
    </source>
</evidence>
<dbReference type="SUPFAM" id="SSF48317">
    <property type="entry name" value="Acid phosphatase/Vanadium-dependent haloperoxidase"/>
    <property type="match status" value="1"/>
</dbReference>
<keyword evidence="6 7" id="KW-0472">Membrane</keyword>
<dbReference type="Proteomes" id="UP000243975">
    <property type="component" value="Unassembled WGS sequence"/>
</dbReference>
<evidence type="ECO:0000313" key="9">
    <source>
        <dbReference type="EMBL" id="KVH92431.1"/>
    </source>
</evidence>
<dbReference type="SMART" id="SM00014">
    <property type="entry name" value="acidPPc"/>
    <property type="match status" value="1"/>
</dbReference>
<evidence type="ECO:0000313" key="10">
    <source>
        <dbReference type="Proteomes" id="UP000243975"/>
    </source>
</evidence>
<dbReference type="CDD" id="cd03390">
    <property type="entry name" value="PAP2_containing_1_like"/>
    <property type="match status" value="1"/>
</dbReference>
<evidence type="ECO:0000256" key="7">
    <source>
        <dbReference type="SAM" id="Phobius"/>
    </source>
</evidence>
<feature type="transmembrane region" description="Helical" evidence="7">
    <location>
        <begin position="81"/>
        <end position="101"/>
    </location>
</feature>
<dbReference type="GO" id="GO:0006644">
    <property type="term" value="P:phospholipid metabolic process"/>
    <property type="evidence" value="ECO:0007669"/>
    <property type="project" value="InterPro"/>
</dbReference>
<feature type="transmembrane region" description="Helical" evidence="7">
    <location>
        <begin position="221"/>
        <end position="237"/>
    </location>
</feature>
<evidence type="ECO:0000256" key="4">
    <source>
        <dbReference type="ARBA" id="ARBA00022801"/>
    </source>
</evidence>
<dbReference type="Gene3D" id="1.20.144.10">
    <property type="entry name" value="Phosphatidic acid phosphatase type 2/haloperoxidase"/>
    <property type="match status" value="1"/>
</dbReference>
<dbReference type="EMBL" id="LEKV01004818">
    <property type="protein sequence ID" value="KVH92431.1"/>
    <property type="molecule type" value="Genomic_DNA"/>
</dbReference>
<sequence>MGTWQWNLKSLFGFRNSPEISQDASSRKLDTSAVTNNRFYHLYYPLMDDKKAEIRIRDEQLVAHSVRSHGIAVARNHMNDWLILILLAVIMMVLSRIHPFYRFVGKDMMTDLKYPLKENTVPLWVVPIYAVLFPMGVFMFFYFYRRDVYDLHHAILGLLFSVLITGVITDAIKDAVGRPRPDFFWRCFPDGKDFYDRFGDVICHGDSNVVSEGHKSFPSGHTSWSFSGLGFLSLYLSGKVRVFDRKGHVAKLCMVFLPLLVASLIGISRVDDYWHHWQDVFAGAIIGWGPYAFFRAMEESRSNAQESRPPLTQANVASSDAHLALDDLESAMT</sequence>
<keyword evidence="3 7" id="KW-0812">Transmembrane</keyword>
<dbReference type="STRING" id="59895.A0A103XKG0"/>
<feature type="transmembrane region" description="Helical" evidence="7">
    <location>
        <begin position="121"/>
        <end position="144"/>
    </location>
</feature>
<dbReference type="FunFam" id="1.20.144.10:FF:000001">
    <property type="entry name" value="Lipid phosphate phosphatase 2"/>
    <property type="match status" value="1"/>
</dbReference>
<dbReference type="Pfam" id="PF01569">
    <property type="entry name" value="PAP2"/>
    <property type="match status" value="1"/>
</dbReference>
<dbReference type="InterPro" id="IPR036938">
    <property type="entry name" value="PAP2/HPO_sf"/>
</dbReference>
<dbReference type="PANTHER" id="PTHR10165:SF193">
    <property type="entry name" value="LIPID PHOSPHATE PHOSPHATASE 2-LIKE"/>
    <property type="match status" value="1"/>
</dbReference>
<keyword evidence="4" id="KW-0378">Hydrolase</keyword>
<dbReference type="InterPro" id="IPR000326">
    <property type="entry name" value="PAP2/HPO"/>
</dbReference>
<dbReference type="OMA" id="TTRAICH"/>
<dbReference type="AlphaFoldDB" id="A0A103XKG0"/>
<feature type="domain" description="Phosphatidic acid phosphatase type 2/haloperoxidase" evidence="8">
    <location>
        <begin position="153"/>
        <end position="295"/>
    </location>
</feature>
<protein>
    <submittedName>
        <fullName evidence="9">Phosphatidic acid phosphatase/chloroperoxidase, N-terminal</fullName>
    </submittedName>
</protein>
<feature type="transmembrane region" description="Helical" evidence="7">
    <location>
        <begin position="151"/>
        <end position="172"/>
    </location>
</feature>
<comment type="subcellular location">
    <subcellularLocation>
        <location evidence="1">Membrane</location>
        <topology evidence="1">Multi-pass membrane protein</topology>
    </subcellularLocation>
</comment>
<dbReference type="PANTHER" id="PTHR10165">
    <property type="entry name" value="LIPID PHOSPHATE PHOSPHATASE"/>
    <property type="match status" value="1"/>
</dbReference>
<keyword evidence="5 7" id="KW-1133">Transmembrane helix</keyword>
<accession>A0A103XKG0</accession>